<dbReference type="Proteomes" id="UP001596263">
    <property type="component" value="Unassembled WGS sequence"/>
</dbReference>
<evidence type="ECO:0000259" key="2">
    <source>
        <dbReference type="Pfam" id="PF03372"/>
    </source>
</evidence>
<dbReference type="RefSeq" id="WP_380863432.1">
    <property type="nucleotide sequence ID" value="NZ_JBHSKM010000044.1"/>
</dbReference>
<comment type="caution">
    <text evidence="3">The sequence shown here is derived from an EMBL/GenBank/DDBJ whole genome shotgun (WGS) entry which is preliminary data.</text>
</comment>
<organism evidence="3 4">
    <name type="scientific">Streptomyces coerulescens</name>
    <dbReference type="NCBI Taxonomy" id="29304"/>
    <lineage>
        <taxon>Bacteria</taxon>
        <taxon>Bacillati</taxon>
        <taxon>Actinomycetota</taxon>
        <taxon>Actinomycetes</taxon>
        <taxon>Kitasatosporales</taxon>
        <taxon>Streptomycetaceae</taxon>
        <taxon>Streptomyces</taxon>
    </lineage>
</organism>
<feature type="domain" description="Endonuclease/exonuclease/phosphatase" evidence="2">
    <location>
        <begin position="229"/>
        <end position="513"/>
    </location>
</feature>
<dbReference type="PANTHER" id="PTHR41349">
    <property type="match status" value="1"/>
</dbReference>
<protein>
    <submittedName>
        <fullName evidence="3">Endonuclease/exonuclease/phosphatase family protein</fullName>
    </submittedName>
</protein>
<keyword evidence="3" id="KW-0255">Endonuclease</keyword>
<keyword evidence="4" id="KW-1185">Reference proteome</keyword>
<dbReference type="PANTHER" id="PTHR41349:SF1">
    <property type="entry name" value="PROTEIN CBG08683"/>
    <property type="match status" value="1"/>
</dbReference>
<dbReference type="GO" id="GO:0004519">
    <property type="term" value="F:endonuclease activity"/>
    <property type="evidence" value="ECO:0007669"/>
    <property type="project" value="UniProtKB-KW"/>
</dbReference>
<sequence>MRRSVIALGAGVALALATSLAGVSAEAEVEPEPDGTLTVSSSRVEVGEPITLTYFTYHPDPENWVALESDGGPDVRRALAPSAKVGTATLSTEGLAPGTYSASFRAKENSVLLAEPVKFRVTADEPLRFLTSSIPLRNARALAPYRATVGGLVRHAGDDLAFRKVSGPRWVRVGKDGSLFGTPHQDDAGPSPQKVTIEARNADGETSTATAEVHVGKPGAQLVPHLRMMTWNMAYGGSEVNGARDKQLALLLDHDVDVVGIQEGDADTAKELAEALGWYYQQTEDVDGDEDSVLGVLSRYPILSQRPVEVPSEVGALAMRTMISLDEHHKQDLVVWSTHLFYEPYGPYDACFGRLTEKELIAREDASGRTAEIKTVLAAMQPDLQHASRTPVLLTGDFNAPSHLDWTARTKRCGSTSVAWPTSILPAKAGLKDSFRMANPDPVSEPGNTWSPIYPTFTGGYGYDDHVGEPEPQDRIDFVYFKGGLSALTSDALAPGNPEPAPQHRDNLYPSDHAAVLSVFRVR</sequence>
<dbReference type="Gene3D" id="3.60.10.10">
    <property type="entry name" value="Endonuclease/exonuclease/phosphatase"/>
    <property type="match status" value="1"/>
</dbReference>
<proteinExistence type="predicted"/>
<reference evidence="4" key="1">
    <citation type="journal article" date="2019" name="Int. J. Syst. Evol. Microbiol.">
        <title>The Global Catalogue of Microorganisms (GCM) 10K type strain sequencing project: providing services to taxonomists for standard genome sequencing and annotation.</title>
        <authorList>
            <consortium name="The Broad Institute Genomics Platform"/>
            <consortium name="The Broad Institute Genome Sequencing Center for Infectious Disease"/>
            <person name="Wu L."/>
            <person name="Ma J."/>
        </authorList>
    </citation>
    <scope>NUCLEOTIDE SEQUENCE [LARGE SCALE GENOMIC DNA]</scope>
    <source>
        <strain evidence="4">KCTC 42586</strain>
    </source>
</reference>
<keyword evidence="1" id="KW-0732">Signal</keyword>
<dbReference type="Pfam" id="PF03372">
    <property type="entry name" value="Exo_endo_phos"/>
    <property type="match status" value="1"/>
</dbReference>
<dbReference type="SUPFAM" id="SSF56219">
    <property type="entry name" value="DNase I-like"/>
    <property type="match status" value="1"/>
</dbReference>
<evidence type="ECO:0000313" key="3">
    <source>
        <dbReference type="EMBL" id="MFC5219565.1"/>
    </source>
</evidence>
<feature type="chain" id="PRO_5045574297" evidence="1">
    <location>
        <begin position="28"/>
        <end position="523"/>
    </location>
</feature>
<feature type="signal peptide" evidence="1">
    <location>
        <begin position="1"/>
        <end position="27"/>
    </location>
</feature>
<accession>A0ABW0CYJ8</accession>
<keyword evidence="3" id="KW-0540">Nuclease</keyword>
<keyword evidence="3" id="KW-0378">Hydrolase</keyword>
<gene>
    <name evidence="3" type="ORF">ACFPQ9_37590</name>
</gene>
<dbReference type="InterPro" id="IPR005135">
    <property type="entry name" value="Endo/exonuclease/phosphatase"/>
</dbReference>
<evidence type="ECO:0000256" key="1">
    <source>
        <dbReference type="SAM" id="SignalP"/>
    </source>
</evidence>
<dbReference type="InterPro" id="IPR036691">
    <property type="entry name" value="Endo/exonu/phosph_ase_sf"/>
</dbReference>
<evidence type="ECO:0000313" key="4">
    <source>
        <dbReference type="Proteomes" id="UP001596263"/>
    </source>
</evidence>
<dbReference type="EMBL" id="JBHSKM010000044">
    <property type="protein sequence ID" value="MFC5219565.1"/>
    <property type="molecule type" value="Genomic_DNA"/>
</dbReference>
<name>A0ABW0CYJ8_STRCD</name>